<protein>
    <recommendedName>
        <fullName evidence="4">Branched-chain amino acid transport protein (AzlD)</fullName>
    </recommendedName>
</protein>
<evidence type="ECO:0008006" key="4">
    <source>
        <dbReference type="Google" id="ProtNLM"/>
    </source>
</evidence>
<proteinExistence type="predicted"/>
<keyword evidence="1" id="KW-0472">Membrane</keyword>
<keyword evidence="1" id="KW-1133">Transmembrane helix</keyword>
<gene>
    <name evidence="2" type="ORF">FO014_16645</name>
</gene>
<feature type="transmembrane region" description="Helical" evidence="1">
    <location>
        <begin position="40"/>
        <end position="62"/>
    </location>
</feature>
<dbReference type="EMBL" id="CP041764">
    <property type="protein sequence ID" value="QHA88464.1"/>
    <property type="molecule type" value="Genomic_DNA"/>
</dbReference>
<keyword evidence="1" id="KW-0812">Transmembrane</keyword>
<evidence type="ECO:0000313" key="2">
    <source>
        <dbReference type="EMBL" id="QHA88464.1"/>
    </source>
</evidence>
<feature type="transmembrane region" description="Helical" evidence="1">
    <location>
        <begin position="74"/>
        <end position="107"/>
    </location>
</feature>
<dbReference type="Pfam" id="PF05437">
    <property type="entry name" value="AzlD"/>
    <property type="match status" value="1"/>
</dbReference>
<keyword evidence="3" id="KW-1185">Reference proteome</keyword>
<dbReference type="InterPro" id="IPR008407">
    <property type="entry name" value="Brnchd-chn_aa_trnsp_AzlD"/>
</dbReference>
<name>A0ABX6GQB2_9GAMM</name>
<accession>A0ABX6GQB2</accession>
<sequence>MTDNHYFWAFILCCALISALCRLLPLLINVEALPASLQSFIARLAKYISVALLVNILVAAVWQLGQQQGMHYSWIIPVALAWLLGLTPLKSSYAFLIALVCWGGLLWW</sequence>
<organism evidence="2 3">
    <name type="scientific">Serratia rhizosphaerae</name>
    <dbReference type="NCBI Taxonomy" id="2597702"/>
    <lineage>
        <taxon>Bacteria</taxon>
        <taxon>Pseudomonadati</taxon>
        <taxon>Pseudomonadota</taxon>
        <taxon>Gammaproteobacteria</taxon>
        <taxon>Enterobacterales</taxon>
        <taxon>Yersiniaceae</taxon>
        <taxon>Serratia</taxon>
    </lineage>
</organism>
<evidence type="ECO:0000256" key="1">
    <source>
        <dbReference type="SAM" id="Phobius"/>
    </source>
</evidence>
<evidence type="ECO:0000313" key="3">
    <source>
        <dbReference type="Proteomes" id="UP000430368"/>
    </source>
</evidence>
<feature type="transmembrane region" description="Helical" evidence="1">
    <location>
        <begin position="6"/>
        <end position="28"/>
    </location>
</feature>
<dbReference type="RefSeq" id="WP_160030308.1">
    <property type="nucleotide sequence ID" value="NZ_CP041764.1"/>
</dbReference>
<dbReference type="Proteomes" id="UP000430368">
    <property type="component" value="Chromosome"/>
</dbReference>
<reference evidence="2 3" key="1">
    <citation type="submission" date="2019-07" db="EMBL/GenBank/DDBJ databases">
        <title>Serratia dokdonensis sp. nov., an elicitor of systemic resistance in Nicotiana Tabacum.</title>
        <authorList>
            <person name="Son J.-S."/>
            <person name="Hwang Y.-J."/>
            <person name="Lee S.-Y."/>
            <person name="Ghim S.-Y."/>
        </authorList>
    </citation>
    <scope>NUCLEOTIDE SEQUENCE [LARGE SCALE GENOMIC DNA]</scope>
    <source>
        <strain evidence="2 3">KUDC3025</strain>
    </source>
</reference>